<evidence type="ECO:0000256" key="1">
    <source>
        <dbReference type="SAM" id="MobiDB-lite"/>
    </source>
</evidence>
<evidence type="ECO:0000313" key="2">
    <source>
        <dbReference type="EMBL" id="GAA4664594.1"/>
    </source>
</evidence>
<feature type="compositionally biased region" description="Low complexity" evidence="1">
    <location>
        <begin position="20"/>
        <end position="34"/>
    </location>
</feature>
<reference evidence="3" key="1">
    <citation type="journal article" date="2019" name="Int. J. Syst. Evol. Microbiol.">
        <title>The Global Catalogue of Microorganisms (GCM) 10K type strain sequencing project: providing services to taxonomists for standard genome sequencing and annotation.</title>
        <authorList>
            <consortium name="The Broad Institute Genomics Platform"/>
            <consortium name="The Broad Institute Genome Sequencing Center for Infectious Disease"/>
            <person name="Wu L."/>
            <person name="Ma J."/>
        </authorList>
    </citation>
    <scope>NUCLEOTIDE SEQUENCE [LARGE SCALE GENOMIC DNA]</scope>
    <source>
        <strain evidence="3">JCM 18956</strain>
    </source>
</reference>
<sequence length="91" mass="9764">MPIRWALAESWGAGRSDGFAPKSNAANERAAAPATPAPPNPRRTPCRPGCGGATGVQFRASRVRLRARRVQLRATGVQLRTGRVQLRTSSE</sequence>
<dbReference type="EMBL" id="BAABLM010000001">
    <property type="protein sequence ID" value="GAA4664594.1"/>
    <property type="molecule type" value="Genomic_DNA"/>
</dbReference>
<protein>
    <submittedName>
        <fullName evidence="2">Uncharacterized protein</fullName>
    </submittedName>
</protein>
<name>A0ABP8VIR6_9MICO</name>
<evidence type="ECO:0000313" key="3">
    <source>
        <dbReference type="Proteomes" id="UP001501295"/>
    </source>
</evidence>
<dbReference type="Proteomes" id="UP001501295">
    <property type="component" value="Unassembled WGS sequence"/>
</dbReference>
<accession>A0ABP8VIR6</accession>
<gene>
    <name evidence="2" type="ORF">GCM10025780_01930</name>
</gene>
<comment type="caution">
    <text evidence="2">The sequence shown here is derived from an EMBL/GenBank/DDBJ whole genome shotgun (WGS) entry which is preliminary data.</text>
</comment>
<organism evidence="2 3">
    <name type="scientific">Frondihabitans cladoniiphilus</name>
    <dbReference type="NCBI Taxonomy" id="715785"/>
    <lineage>
        <taxon>Bacteria</taxon>
        <taxon>Bacillati</taxon>
        <taxon>Actinomycetota</taxon>
        <taxon>Actinomycetes</taxon>
        <taxon>Micrococcales</taxon>
        <taxon>Microbacteriaceae</taxon>
        <taxon>Frondihabitans</taxon>
    </lineage>
</organism>
<feature type="region of interest" description="Disordered" evidence="1">
    <location>
        <begin position="9"/>
        <end position="54"/>
    </location>
</feature>
<keyword evidence="3" id="KW-1185">Reference proteome</keyword>
<proteinExistence type="predicted"/>